<evidence type="ECO:0000256" key="2">
    <source>
        <dbReference type="RuleBase" id="RU000507"/>
    </source>
</evidence>
<keyword evidence="5" id="KW-1185">Reference proteome</keyword>
<dbReference type="CDD" id="cd01449">
    <property type="entry name" value="TST_Repeat_2"/>
    <property type="match status" value="1"/>
</dbReference>
<accession>A0A6M5Z5L7</accession>
<reference evidence="5" key="1">
    <citation type="submission" date="2020-05" db="EMBL/GenBank/DDBJ databases">
        <title>Frigoriglobus tundricola gen. nov., sp. nov., a psychrotolerant cellulolytic planctomycete of the family Gemmataceae with two divergent copies of 16S rRNA gene.</title>
        <authorList>
            <person name="Kulichevskaya I.S."/>
            <person name="Ivanova A.A."/>
            <person name="Naumoff D.G."/>
            <person name="Beletsky A.V."/>
            <person name="Rijpstra W.I.C."/>
            <person name="Sinninghe Damste J.S."/>
            <person name="Mardanov A.V."/>
            <person name="Ravin N.V."/>
            <person name="Dedysh S.N."/>
        </authorList>
    </citation>
    <scope>NUCLEOTIDE SEQUENCE [LARGE SCALE GENOMIC DNA]</scope>
    <source>
        <strain evidence="5">PL17</strain>
    </source>
</reference>
<dbReference type="SUPFAM" id="SSF52821">
    <property type="entry name" value="Rhodanese/Cell cycle control phosphatase"/>
    <property type="match status" value="2"/>
</dbReference>
<feature type="domain" description="Rhodanese" evidence="3">
    <location>
        <begin position="211"/>
        <end position="325"/>
    </location>
</feature>
<dbReference type="InterPro" id="IPR001307">
    <property type="entry name" value="Thiosulphate_STrfase_CS"/>
</dbReference>
<dbReference type="Proteomes" id="UP000503447">
    <property type="component" value="Chromosome"/>
</dbReference>
<gene>
    <name evidence="4" type="ORF">FTUN_8633</name>
</gene>
<dbReference type="Gene3D" id="3.40.250.10">
    <property type="entry name" value="Rhodanese-like domain"/>
    <property type="match status" value="2"/>
</dbReference>
<keyword evidence="2 4" id="KW-0808">Transferase</keyword>
<evidence type="ECO:0000256" key="1">
    <source>
        <dbReference type="ARBA" id="ARBA00022737"/>
    </source>
</evidence>
<dbReference type="PROSITE" id="PS00683">
    <property type="entry name" value="RHODANESE_2"/>
    <property type="match status" value="1"/>
</dbReference>
<dbReference type="InterPro" id="IPR001763">
    <property type="entry name" value="Rhodanese-like_dom"/>
</dbReference>
<protein>
    <recommendedName>
        <fullName evidence="2">Sulfurtransferase</fullName>
    </recommendedName>
</protein>
<keyword evidence="1" id="KW-0677">Repeat</keyword>
<dbReference type="EMBL" id="CP053452">
    <property type="protein sequence ID" value="QJX00995.1"/>
    <property type="molecule type" value="Genomic_DNA"/>
</dbReference>
<dbReference type="Pfam" id="PF00581">
    <property type="entry name" value="Rhodanese"/>
    <property type="match status" value="2"/>
</dbReference>
<dbReference type="PANTHER" id="PTHR43855">
    <property type="entry name" value="THIOSULFATE SULFURTRANSFERASE"/>
    <property type="match status" value="1"/>
</dbReference>
<organism evidence="4 5">
    <name type="scientific">Frigoriglobus tundricola</name>
    <dbReference type="NCBI Taxonomy" id="2774151"/>
    <lineage>
        <taxon>Bacteria</taxon>
        <taxon>Pseudomonadati</taxon>
        <taxon>Planctomycetota</taxon>
        <taxon>Planctomycetia</taxon>
        <taxon>Gemmatales</taxon>
        <taxon>Gemmataceae</taxon>
        <taxon>Frigoriglobus</taxon>
    </lineage>
</organism>
<proteinExistence type="predicted"/>
<dbReference type="GO" id="GO:0004792">
    <property type="term" value="F:thiosulfate-cyanide sulfurtransferase activity"/>
    <property type="evidence" value="ECO:0007669"/>
    <property type="project" value="InterPro"/>
</dbReference>
<dbReference type="PANTHER" id="PTHR43855:SF1">
    <property type="entry name" value="THIOSULFATE SULFURTRANSFERASE"/>
    <property type="match status" value="1"/>
</dbReference>
<dbReference type="SMART" id="SM00450">
    <property type="entry name" value="RHOD"/>
    <property type="match status" value="2"/>
</dbReference>
<feature type="domain" description="Rhodanese" evidence="3">
    <location>
        <begin position="68"/>
        <end position="183"/>
    </location>
</feature>
<evidence type="ECO:0000313" key="5">
    <source>
        <dbReference type="Proteomes" id="UP000503447"/>
    </source>
</evidence>
<dbReference type="PROSITE" id="PS50206">
    <property type="entry name" value="RHODANESE_3"/>
    <property type="match status" value="2"/>
</dbReference>
<evidence type="ECO:0000313" key="4">
    <source>
        <dbReference type="EMBL" id="QJX00995.1"/>
    </source>
</evidence>
<dbReference type="KEGG" id="ftj:FTUN_8633"/>
<name>A0A6M5Z5L7_9BACT</name>
<sequence>MGRSQEIGPVPSESWSRRSVAMQRIASHGLVKWALTVFAIVAPGGAARADIGIISPAEAKKLIDAAEPAQRPIVLDTRGGYKDYFRGHLPTAHHINFDTLRGTDHGVPVQYLPDDLTRALLVRAGVEKDRMHLIYATGDKLPNDEILSASMVAYVLEKYGVQNIRIVDGGLPGWTKAKLPVTQEYFGNPKGTLPEKGDPGIALTVDDVLKRKPGAVLVDARPANEYLGDDDIWLRKGHIPGAISFHWARLMEKDNTHAFLPFEKVKADLAAAGLTADKEILVYCGTSREGSLLRFYLKHVAKYPNVRLYEGSWKEYVALKHLPAETKANKPK</sequence>
<dbReference type="AlphaFoldDB" id="A0A6M5Z5L7"/>
<evidence type="ECO:0000259" key="3">
    <source>
        <dbReference type="PROSITE" id="PS50206"/>
    </source>
</evidence>
<dbReference type="InterPro" id="IPR051126">
    <property type="entry name" value="Thiosulfate_sulfurtransferase"/>
</dbReference>
<dbReference type="InterPro" id="IPR036873">
    <property type="entry name" value="Rhodanese-like_dom_sf"/>
</dbReference>